<feature type="transmembrane region" description="Helical" evidence="1">
    <location>
        <begin position="205"/>
        <end position="223"/>
    </location>
</feature>
<dbReference type="AlphaFoldDB" id="A0A0B2AUE5"/>
<accession>A0A0B2AUE5</accession>
<dbReference type="EMBL" id="JTDL01000003">
    <property type="protein sequence ID" value="KHL05595.1"/>
    <property type="molecule type" value="Genomic_DNA"/>
</dbReference>
<comment type="caution">
    <text evidence="2">The sequence shown here is derived from an EMBL/GenBank/DDBJ whole genome shotgun (WGS) entry which is preliminary data.</text>
</comment>
<evidence type="ECO:0000256" key="1">
    <source>
        <dbReference type="SAM" id="Phobius"/>
    </source>
</evidence>
<dbReference type="RefSeq" id="WP_043119307.1">
    <property type="nucleotide sequence ID" value="NZ_JTDL01000003.1"/>
</dbReference>
<reference evidence="2 3" key="1">
    <citation type="submission" date="2014-09" db="EMBL/GenBank/DDBJ databases">
        <title>Genome sequence of Sinomonas sp. MUSC 117.</title>
        <authorList>
            <person name="Lee L.-H."/>
        </authorList>
    </citation>
    <scope>NUCLEOTIDE SEQUENCE [LARGE SCALE GENOMIC DNA]</scope>
    <source>
        <strain evidence="2 3">MUSC 117</strain>
    </source>
</reference>
<feature type="transmembrane region" description="Helical" evidence="1">
    <location>
        <begin position="173"/>
        <end position="193"/>
    </location>
</feature>
<name>A0A0B2AUE5_9MICC</name>
<sequence>MRPADISRPASFARPAYVKKDDVAEIAQGAADTIAKQIAGYAGQIRQAPITVFREEPAMVDRAIEQARAWVFDDLLRETEVWAQSQPQGSAHQMAIEQLTMMRALHDGFAASARHRIEGVLEACTAPMPGTPPVARAQSATPAAPVAPPLFAPTAKSEAYRSLLRVQQATRRCAIWASVHAGICVVGLFISILTYESAAPGGRYVVWWGAIVFGAINCIRYGIAYSRNRAAAAQIEQRIGAS</sequence>
<dbReference type="OrthoDB" id="288677at2"/>
<protein>
    <submittedName>
        <fullName evidence="2">Uncharacterized protein</fullName>
    </submittedName>
</protein>
<dbReference type="Proteomes" id="UP000030982">
    <property type="component" value="Unassembled WGS sequence"/>
</dbReference>
<organism evidence="2 3">
    <name type="scientific">Sinomonas humi</name>
    <dbReference type="NCBI Taxonomy" id="1338436"/>
    <lineage>
        <taxon>Bacteria</taxon>
        <taxon>Bacillati</taxon>
        <taxon>Actinomycetota</taxon>
        <taxon>Actinomycetes</taxon>
        <taxon>Micrococcales</taxon>
        <taxon>Micrococcaceae</taxon>
        <taxon>Sinomonas</taxon>
    </lineage>
</organism>
<proteinExistence type="predicted"/>
<keyword evidence="1" id="KW-0472">Membrane</keyword>
<gene>
    <name evidence="2" type="ORF">LK10_00590</name>
</gene>
<keyword evidence="1" id="KW-1133">Transmembrane helix</keyword>
<evidence type="ECO:0000313" key="2">
    <source>
        <dbReference type="EMBL" id="KHL05595.1"/>
    </source>
</evidence>
<evidence type="ECO:0000313" key="3">
    <source>
        <dbReference type="Proteomes" id="UP000030982"/>
    </source>
</evidence>
<keyword evidence="3" id="KW-1185">Reference proteome</keyword>
<keyword evidence="1" id="KW-0812">Transmembrane</keyword>